<dbReference type="OrthoDB" id="2359457at2"/>
<dbReference type="InterPro" id="IPR022441">
    <property type="entry name" value="Para_beta_helix_rpt-2"/>
</dbReference>
<dbReference type="Proteomes" id="UP000029844">
    <property type="component" value="Unassembled WGS sequence"/>
</dbReference>
<evidence type="ECO:0000259" key="2">
    <source>
        <dbReference type="Pfam" id="PF12708"/>
    </source>
</evidence>
<feature type="chain" id="PRO_5001956399" description="Rhamnogalacturonase A/B/Epimerase-like pectate lyase domain-containing protein" evidence="1">
    <location>
        <begin position="28"/>
        <end position="600"/>
    </location>
</feature>
<dbReference type="InterPro" id="IPR012334">
    <property type="entry name" value="Pectin_lyas_fold"/>
</dbReference>
<dbReference type="SMART" id="SM00710">
    <property type="entry name" value="PbH1"/>
    <property type="match status" value="6"/>
</dbReference>
<keyword evidence="4" id="KW-1185">Reference proteome</keyword>
<gene>
    <name evidence="3" type="ORF">EP57_10330</name>
</gene>
<accession>A0A099W665</accession>
<proteinExistence type="predicted"/>
<dbReference type="Pfam" id="PF12708">
    <property type="entry name" value="Pect-lyase_RHGA_epim"/>
    <property type="match status" value="1"/>
</dbReference>
<dbReference type="Gene3D" id="2.160.20.10">
    <property type="entry name" value="Single-stranded right-handed beta-helix, Pectin lyase-like"/>
    <property type="match status" value="1"/>
</dbReference>
<evidence type="ECO:0000313" key="4">
    <source>
        <dbReference type="Proteomes" id="UP000029844"/>
    </source>
</evidence>
<dbReference type="InterPro" id="IPR006626">
    <property type="entry name" value="PbH1"/>
</dbReference>
<evidence type="ECO:0000256" key="1">
    <source>
        <dbReference type="SAM" id="SignalP"/>
    </source>
</evidence>
<dbReference type="SUPFAM" id="SSF51126">
    <property type="entry name" value="Pectin lyase-like"/>
    <property type="match status" value="1"/>
</dbReference>
<organism evidence="3 4">
    <name type="scientific">Listeria booriae</name>
    <dbReference type="NCBI Taxonomy" id="1552123"/>
    <lineage>
        <taxon>Bacteria</taxon>
        <taxon>Bacillati</taxon>
        <taxon>Bacillota</taxon>
        <taxon>Bacilli</taxon>
        <taxon>Bacillales</taxon>
        <taxon>Listeriaceae</taxon>
        <taxon>Listeria</taxon>
    </lineage>
</organism>
<dbReference type="RefSeq" id="WP_036086383.1">
    <property type="nucleotide sequence ID" value="NZ_CBCSHQ010000002.1"/>
</dbReference>
<feature type="domain" description="Rhamnogalacturonase A/B/Epimerase-like pectate lyase" evidence="2">
    <location>
        <begin position="40"/>
        <end position="239"/>
    </location>
</feature>
<dbReference type="NCBIfam" id="TIGR03804">
    <property type="entry name" value="para_beta_helix"/>
    <property type="match status" value="1"/>
</dbReference>
<feature type="signal peptide" evidence="1">
    <location>
        <begin position="1"/>
        <end position="27"/>
    </location>
</feature>
<name>A0A099W665_9LIST</name>
<reference evidence="3 4" key="1">
    <citation type="submission" date="2014-05" db="EMBL/GenBank/DDBJ databases">
        <title>Novel Listeriaceae from food processing environments.</title>
        <authorList>
            <person name="den Bakker H.C."/>
        </authorList>
    </citation>
    <scope>NUCLEOTIDE SEQUENCE [LARGE SCALE GENOMIC DNA]</scope>
    <source>
        <strain evidence="3 4">FSL A5-0281</strain>
    </source>
</reference>
<protein>
    <recommendedName>
        <fullName evidence="2">Rhamnogalacturonase A/B/Epimerase-like pectate lyase domain-containing protein</fullName>
    </recommendedName>
</protein>
<comment type="caution">
    <text evidence="3">The sequence shown here is derived from an EMBL/GenBank/DDBJ whole genome shotgun (WGS) entry which is preliminary data.</text>
</comment>
<dbReference type="AlphaFoldDB" id="A0A099W665"/>
<dbReference type="GeneID" id="58717766"/>
<keyword evidence="1" id="KW-0732">Signal</keyword>
<dbReference type="InterPro" id="IPR011050">
    <property type="entry name" value="Pectin_lyase_fold/virulence"/>
</dbReference>
<dbReference type="InterPro" id="IPR024535">
    <property type="entry name" value="RHGA/B-epi-like_pectate_lyase"/>
</dbReference>
<sequence length="600" mass="66678">MKTIAKIWGAFMILLFATLFFSINANASTVSLVPNNESAATQNKATLQKAINAASTGETITIPKGTYYLSGEIMVKSNITIQGEDMYATKLYIDKGFVSPYIQIPADTGLGVSNLTMKNMSMGMNPNTVPTIDINADAIQEYGKGTALDTNKKNFSFIEISNKYSGKYTPNTPRTNKNLTFSNLILDGELKGDSGIFLGDAENVTVTNNTIKNIGAKNGISLQTSSDITIKNNTITNVGRSSIFMYLGNKNITIENNNMKDWLQRFGVLHYFQLINEGMTKEKASQTTNNDSGIYSYGPANEGIFIKNNQLSVSEGKKNPNNAVLAKYGVTNTQSIMYSAIRLPGTKDSEVIGNDVQLTSPDAYSFLDVNIKSEGTLEQGSKNIYIKQNTFTVGSSGTIMYPFRIFNAEADENSNGIIIDENTIDIQGDIWNYFKTIVEVRKGDPGLRGSIDTQSLTFINNLISVKDWPIKTSKWLYVNGCKLDVLEFWGNRFKDNTPEILDIIGSENINKTYTMKLNPYFLNYEQLANPYITGTATKDSIYKITRINDIAQANIVDGKVMMYLKPDQVKGKDRVEIKLMKENTLAERTTNRAYILYFNQ</sequence>
<evidence type="ECO:0000313" key="3">
    <source>
        <dbReference type="EMBL" id="KGL40291.1"/>
    </source>
</evidence>
<dbReference type="EMBL" id="JNFA01000024">
    <property type="protein sequence ID" value="KGL40291.1"/>
    <property type="molecule type" value="Genomic_DNA"/>
</dbReference>